<comment type="subcellular location">
    <subcellularLocation>
        <location evidence="2">Cell outer membrane</location>
        <topology evidence="2">Lipid-anchor</topology>
    </subcellularLocation>
</comment>
<organism evidence="9">
    <name type="scientific">Borrelia miyamotoi</name>
    <dbReference type="NCBI Taxonomy" id="47466"/>
    <lineage>
        <taxon>Bacteria</taxon>
        <taxon>Pseudomonadati</taxon>
        <taxon>Spirochaetota</taxon>
        <taxon>Spirochaetia</taxon>
        <taxon>Spirochaetales</taxon>
        <taxon>Borreliaceae</taxon>
        <taxon>Borrelia</taxon>
    </lineage>
</organism>
<accession>A0A481YFV9</accession>
<proteinExistence type="inferred from homology"/>
<evidence type="ECO:0000256" key="4">
    <source>
        <dbReference type="ARBA" id="ARBA00022729"/>
    </source>
</evidence>
<evidence type="ECO:0000256" key="3">
    <source>
        <dbReference type="ARBA" id="ARBA00008719"/>
    </source>
</evidence>
<dbReference type="GO" id="GO:0009279">
    <property type="term" value="C:cell outer membrane"/>
    <property type="evidence" value="ECO:0007669"/>
    <property type="project" value="UniProtKB-SubCell"/>
</dbReference>
<geneLocation type="plasmid" evidence="9">
    <name>unnamed</name>
</geneLocation>
<dbReference type="InterPro" id="IPR036437">
    <property type="entry name" value="OspC-like_sf"/>
</dbReference>
<comment type="function">
    <text evidence="1">The Vlp and Vsp proteins are antigenically distinct proteins, only one vlp or vsp gene is transcriptionally active at any one time. Switching between these genes is a mechanism of host immune response evasion.</text>
</comment>
<dbReference type="InterPro" id="IPR001800">
    <property type="entry name" value="Lipoprotein_OspC"/>
</dbReference>
<keyword evidence="6" id="KW-0564">Palmitate</keyword>
<keyword evidence="7" id="KW-0998">Cell outer membrane</keyword>
<evidence type="ECO:0000256" key="2">
    <source>
        <dbReference type="ARBA" id="ARBA00004459"/>
    </source>
</evidence>
<keyword evidence="8" id="KW-0449">Lipoprotein</keyword>
<reference evidence="9" key="1">
    <citation type="submission" date="2019-03" db="EMBL/GenBank/DDBJ databases">
        <title>Whole genome sequencing of Borrelia miyamotoi strains isolated at the Russian territory.</title>
        <authorList>
            <person name="Kuleshov K.V."/>
            <person name="Platonov A.E."/>
            <person name="Goptar I.A."/>
            <person name="Shipulin G.A."/>
            <person name="Markelov M.L."/>
            <person name="Koetsveld J."/>
            <person name="Kolyasnikova N.M."/>
            <person name="Sarksyan D.S."/>
            <person name="Toporkova M.G."/>
            <person name="Hovius J.W."/>
        </authorList>
    </citation>
    <scope>NUCLEOTIDE SEQUENCE</scope>
    <source>
        <strain evidence="9">Yekat-76</strain>
        <plasmid evidence="9">unnamed</plasmid>
    </source>
</reference>
<evidence type="ECO:0000313" key="9">
    <source>
        <dbReference type="EMBL" id="QBK62815.1"/>
    </source>
</evidence>
<comment type="similarity">
    <text evidence="3">Belongs to the variable small protein (Vsp) family.</text>
</comment>
<keyword evidence="9" id="KW-0614">Plasmid</keyword>
<keyword evidence="5" id="KW-0472">Membrane</keyword>
<evidence type="ECO:0000256" key="5">
    <source>
        <dbReference type="ARBA" id="ARBA00023136"/>
    </source>
</evidence>
<dbReference type="Pfam" id="PF01441">
    <property type="entry name" value="Lipoprotein_6"/>
    <property type="match status" value="1"/>
</dbReference>
<dbReference type="Gene3D" id="1.20.120.240">
    <property type="entry name" value="Lipoprotein, type 6"/>
    <property type="match status" value="1"/>
</dbReference>
<evidence type="ECO:0000256" key="1">
    <source>
        <dbReference type="ARBA" id="ARBA00003932"/>
    </source>
</evidence>
<evidence type="ECO:0000256" key="7">
    <source>
        <dbReference type="ARBA" id="ARBA00023237"/>
    </source>
</evidence>
<name>A0A481YFV9_9SPIR</name>
<gene>
    <name evidence="9" type="ORF">EZU67_06740</name>
</gene>
<keyword evidence="4" id="KW-0732">Signal</keyword>
<dbReference type="SUPFAM" id="SSF63515">
    <property type="entry name" value="Outer surface protein C (OspC)"/>
    <property type="match status" value="1"/>
</dbReference>
<sequence length="65" mass="6701">MGKKGQAILDTVKGDSDLCKKDVTDENAKKVLDVNDATKGKGGAKELGELNKAVNALVTASNGVQ</sequence>
<evidence type="ECO:0000256" key="6">
    <source>
        <dbReference type="ARBA" id="ARBA00023139"/>
    </source>
</evidence>
<evidence type="ECO:0000256" key="8">
    <source>
        <dbReference type="ARBA" id="ARBA00023288"/>
    </source>
</evidence>
<dbReference type="AlphaFoldDB" id="A0A481YFV9"/>
<protein>
    <submittedName>
        <fullName evidence="9">Uncharacterized protein</fullName>
    </submittedName>
</protein>
<dbReference type="EMBL" id="CP036669">
    <property type="protein sequence ID" value="QBK62815.1"/>
    <property type="molecule type" value="Genomic_DNA"/>
</dbReference>